<dbReference type="InterPro" id="IPR049537">
    <property type="entry name" value="RelB-like"/>
</dbReference>
<dbReference type="Gene3D" id="6.10.250.2100">
    <property type="match status" value="1"/>
</dbReference>
<comment type="caution">
    <text evidence="2">The sequence shown here is derived from an EMBL/GenBank/DDBJ whole genome shotgun (WGS) entry which is preliminary data.</text>
</comment>
<accession>A0A101IP68</accession>
<sequence length="66" mass="7711">MINIKRQYIVTDNDRKVGVVLDIETFEKIEELLEDCGLALSMEEVEEEESLSLNEAQECYAQMKKR</sequence>
<dbReference type="PATRIC" id="fig|2198.3.peg.193"/>
<dbReference type="InterPro" id="IPR036165">
    <property type="entry name" value="YefM-like_sf"/>
</dbReference>
<protein>
    <recommendedName>
        <fullName evidence="4">Antitoxin</fullName>
    </recommendedName>
</protein>
<name>A0A101IP68_9EURY</name>
<evidence type="ECO:0000313" key="2">
    <source>
        <dbReference type="EMBL" id="KUK98460.1"/>
    </source>
</evidence>
<dbReference type="Proteomes" id="UP000054598">
    <property type="component" value="Unassembled WGS sequence"/>
</dbReference>
<comment type="similarity">
    <text evidence="1">Belongs to the phD/YefM antitoxin family.</text>
</comment>
<organism evidence="2 3">
    <name type="scientific">Methanoculleus marisnigri</name>
    <dbReference type="NCBI Taxonomy" id="2198"/>
    <lineage>
        <taxon>Archaea</taxon>
        <taxon>Methanobacteriati</taxon>
        <taxon>Methanobacteriota</taxon>
        <taxon>Stenosarchaea group</taxon>
        <taxon>Methanomicrobia</taxon>
        <taxon>Methanomicrobiales</taxon>
        <taxon>Methanomicrobiaceae</taxon>
        <taxon>Methanoculleus</taxon>
    </lineage>
</organism>
<gene>
    <name evidence="2" type="ORF">XE10_2052</name>
</gene>
<reference evidence="3" key="1">
    <citation type="journal article" date="2015" name="MBio">
        <title>Genome-Resolved Metagenomic Analysis Reveals Roles for Candidate Phyla and Other Microbial Community Members in Biogeochemical Transformations in Oil Reservoirs.</title>
        <authorList>
            <person name="Hu P."/>
            <person name="Tom L."/>
            <person name="Singh A."/>
            <person name="Thomas B.C."/>
            <person name="Baker B.J."/>
            <person name="Piceno Y.M."/>
            <person name="Andersen G.L."/>
            <person name="Banfield J.F."/>
        </authorList>
    </citation>
    <scope>NUCLEOTIDE SEQUENCE [LARGE SCALE GENOMIC DNA]</scope>
</reference>
<evidence type="ECO:0008006" key="4">
    <source>
        <dbReference type="Google" id="ProtNLM"/>
    </source>
</evidence>
<proteinExistence type="inferred from homology"/>
<evidence type="ECO:0000313" key="3">
    <source>
        <dbReference type="Proteomes" id="UP000054598"/>
    </source>
</evidence>
<dbReference type="SUPFAM" id="SSF143120">
    <property type="entry name" value="YefM-like"/>
    <property type="match status" value="1"/>
</dbReference>
<evidence type="ECO:0000256" key="1">
    <source>
        <dbReference type="ARBA" id="ARBA00009981"/>
    </source>
</evidence>
<dbReference type="Pfam" id="PF18506">
    <property type="entry name" value="RelB-like"/>
    <property type="match status" value="1"/>
</dbReference>
<dbReference type="AlphaFoldDB" id="A0A101IP68"/>
<dbReference type="EMBL" id="LGHE01000328">
    <property type="protein sequence ID" value="KUK98460.1"/>
    <property type="molecule type" value="Genomic_DNA"/>
</dbReference>